<dbReference type="AlphaFoldDB" id="A0A667Z3Y8"/>
<name>A0A667Z3Y8_9TELE</name>
<dbReference type="Proteomes" id="UP000472263">
    <property type="component" value="Chromosome 10"/>
</dbReference>
<evidence type="ECO:0000256" key="2">
    <source>
        <dbReference type="ARBA" id="ARBA00022729"/>
    </source>
</evidence>
<comment type="similarity">
    <text evidence="5">Belongs to the LECT2/MIM-1 family.</text>
</comment>
<evidence type="ECO:0000256" key="3">
    <source>
        <dbReference type="ARBA" id="ARBA00022833"/>
    </source>
</evidence>
<evidence type="ECO:0000313" key="6">
    <source>
        <dbReference type="Ensembl" id="ENSMMDP00005034902.1"/>
    </source>
</evidence>
<dbReference type="InterPro" id="IPR008663">
    <property type="entry name" value="LECT2"/>
</dbReference>
<keyword evidence="1" id="KW-0479">Metal-binding</keyword>
<dbReference type="GO" id="GO:0046872">
    <property type="term" value="F:metal ion binding"/>
    <property type="evidence" value="ECO:0007669"/>
    <property type="project" value="UniProtKB-KW"/>
</dbReference>
<reference evidence="6" key="2">
    <citation type="submission" date="2025-08" db="UniProtKB">
        <authorList>
            <consortium name="Ensembl"/>
        </authorList>
    </citation>
    <scope>IDENTIFICATION</scope>
</reference>
<accession>A0A667Z3Y8</accession>
<dbReference type="InParanoid" id="A0A667Z3Y8"/>
<dbReference type="Ensembl" id="ENSMMDT00005035674.1">
    <property type="protein sequence ID" value="ENSMMDP00005034902.1"/>
    <property type="gene ID" value="ENSMMDG00005016398.1"/>
</dbReference>
<keyword evidence="4" id="KW-1015">Disulfide bond</keyword>
<sequence>WNLYDYIISLSVTEQTAMLGVCDGVTFGQLCSGNPTNRIRGSDKWGVGHHGARRTGHTHNGVDIVCQDGATVYAPFDLTIERRARPYTDPKKAAINNGILARGQGVCFKLFYVAPVKVSGSVAAGQRLGVLLPMQQVYPGITSHLHLELCDQSDPTPYL</sequence>
<keyword evidence="7" id="KW-1185">Reference proteome</keyword>
<evidence type="ECO:0000256" key="5">
    <source>
        <dbReference type="ARBA" id="ARBA00024361"/>
    </source>
</evidence>
<keyword evidence="3" id="KW-0862">Zinc</keyword>
<dbReference type="GeneTree" id="ENSGT00390000015484"/>
<dbReference type="PANTHER" id="PTHR11329:SF0">
    <property type="entry name" value="LEUKOCYTE CELL-DERIVED CHEMOTAXIN-2"/>
    <property type="match status" value="1"/>
</dbReference>
<evidence type="ECO:0000256" key="4">
    <source>
        <dbReference type="ARBA" id="ARBA00023157"/>
    </source>
</evidence>
<dbReference type="PANTHER" id="PTHR11329">
    <property type="entry name" value="LEUKOCYTE CELL-DERIVED CHEMOTAXIN 2"/>
    <property type="match status" value="1"/>
</dbReference>
<dbReference type="Gene3D" id="2.70.70.10">
    <property type="entry name" value="Glucose Permease (Domain IIA)"/>
    <property type="match status" value="1"/>
</dbReference>
<dbReference type="FunCoup" id="A0A667Z3Y8">
    <property type="interactions" value="693"/>
</dbReference>
<keyword evidence="2" id="KW-0732">Signal</keyword>
<dbReference type="InterPro" id="IPR011055">
    <property type="entry name" value="Dup_hybrid_motif"/>
</dbReference>
<organism evidence="6 7">
    <name type="scientific">Myripristis murdjan</name>
    <name type="common">pinecone soldierfish</name>
    <dbReference type="NCBI Taxonomy" id="586833"/>
    <lineage>
        <taxon>Eukaryota</taxon>
        <taxon>Metazoa</taxon>
        <taxon>Chordata</taxon>
        <taxon>Craniata</taxon>
        <taxon>Vertebrata</taxon>
        <taxon>Euteleostomi</taxon>
        <taxon>Actinopterygii</taxon>
        <taxon>Neopterygii</taxon>
        <taxon>Teleostei</taxon>
        <taxon>Neoteleostei</taxon>
        <taxon>Acanthomorphata</taxon>
        <taxon>Holocentriformes</taxon>
        <taxon>Holocentridae</taxon>
        <taxon>Myripristis</taxon>
    </lineage>
</organism>
<evidence type="ECO:0000256" key="1">
    <source>
        <dbReference type="ARBA" id="ARBA00022723"/>
    </source>
</evidence>
<reference evidence="6" key="3">
    <citation type="submission" date="2025-09" db="UniProtKB">
        <authorList>
            <consortium name="Ensembl"/>
        </authorList>
    </citation>
    <scope>IDENTIFICATION</scope>
</reference>
<reference evidence="6" key="1">
    <citation type="submission" date="2019-06" db="EMBL/GenBank/DDBJ databases">
        <authorList>
            <consortium name="Wellcome Sanger Institute Data Sharing"/>
        </authorList>
    </citation>
    <scope>NUCLEOTIDE SEQUENCE [LARGE SCALE GENOMIC DNA]</scope>
</reference>
<proteinExistence type="inferred from homology"/>
<protein>
    <submittedName>
        <fullName evidence="6">Leukocyte cell derived chemotaxin 2, tandem duplicate 1</fullName>
    </submittedName>
</protein>
<evidence type="ECO:0000313" key="7">
    <source>
        <dbReference type="Proteomes" id="UP000472263"/>
    </source>
</evidence>
<gene>
    <name evidence="6" type="primary">lect2</name>
</gene>